<comment type="caution">
    <text evidence="1">The sequence shown here is derived from an EMBL/GenBank/DDBJ whole genome shotgun (WGS) entry which is preliminary data.</text>
</comment>
<accession>A0ACC0KJ96</accession>
<dbReference type="EMBL" id="CM046106">
    <property type="protein sequence ID" value="KAI8436375.1"/>
    <property type="molecule type" value="Genomic_DNA"/>
</dbReference>
<protein>
    <submittedName>
        <fullName evidence="1">Uncharacterized protein</fullName>
    </submittedName>
</protein>
<reference evidence="1 2" key="1">
    <citation type="journal article" date="2022" name="Genome Biol. Evol.">
        <title>The Spruce Budworm Genome: Reconstructing the Evolutionary History of Antifreeze Proteins.</title>
        <authorList>
            <person name="Beliveau C."/>
            <person name="Gagne P."/>
            <person name="Picq S."/>
            <person name="Vernygora O."/>
            <person name="Keeling C.I."/>
            <person name="Pinkney K."/>
            <person name="Doucet D."/>
            <person name="Wen F."/>
            <person name="Johnston J.S."/>
            <person name="Maaroufi H."/>
            <person name="Boyle B."/>
            <person name="Laroche J."/>
            <person name="Dewar K."/>
            <person name="Juretic N."/>
            <person name="Blackburn G."/>
            <person name="Nisole A."/>
            <person name="Brunet B."/>
            <person name="Brandao M."/>
            <person name="Lumley L."/>
            <person name="Duan J."/>
            <person name="Quan G."/>
            <person name="Lucarotti C.J."/>
            <person name="Roe A.D."/>
            <person name="Sperling F.A.H."/>
            <person name="Levesque R.C."/>
            <person name="Cusson M."/>
        </authorList>
    </citation>
    <scope>NUCLEOTIDE SEQUENCE [LARGE SCALE GENOMIC DNA]</scope>
    <source>
        <strain evidence="1">Glfc:IPQL:Cfum</strain>
    </source>
</reference>
<dbReference type="Proteomes" id="UP001064048">
    <property type="component" value="Chromosome 6"/>
</dbReference>
<sequence>MSVFCDVSTVVTHKIAIQFRIKILALFIIADGSKPSSRGLELGMTVQFEGAMLNFEDGDLQMLRVQSAEGTQRVEASGSESTAALYERVHEALRLRSFAFALHRDRARREELASSKSRRLQDLGLQHGDMLYLSPSTELFCLNHKLKHSMCMARVRVQRAHGAATPCSNKLMRPTTGFMTSALIKASNNEDVHMEAGPSTSTAMDTAAPPASDSKLVEDEVDLQLYQMSGLIQRQRDDKLCRHNSAGCCVHCSPLEPYDEGFLRAQNIKHLSFHAYLRKLQAGSKFVDLREPSLTIKPGCREHPPWPRGVCSKCQPAALSLARQAWRLVDNVLLESPALVDRFLGYWRASGHQRLGYLLGRYEPHPDVPLGNYNTQHATRTRTHRRGSNRPYHQHQPEDNYCGSTSRHLCDLINISIRARVAAIYEPPQSSSRDHVTLAPDDPLDAPLAALCDQLGLRRVGWLFTDLLPQPDQPGRVQCTRGVETHFLSAQEVVMAAHFQSQRPHACRHAAGGRYGSKFVTVCVTGDKTNQIHLEGYQVSTQAMALQRAGLLLPSRDAPDLACVRAQPGSIVPDVYYTARPAASSRDAPDLACVRAPFSSFRAFILMYYFLAEKDAYGNEVKTAAQRVPVAFLLVDVPVGVPAAPPAPPPRPHVQPARLAQLQSPAALHHQIQEADTFLEAMSDLHTLLYVACNESLGVGLEALAPLVRAVAAQDAAAAAAWRAGCGAWATLEHVARAAAAPPRPPRPPSADLWVCALCTFHNEARRDACEMCAMPRVAMAALFDALWIPEIAMASQLGSNGDFPPARRDEKFLCSRARRIQFSSRLAGITEQRDVGSWLVTATAASGDAPHHFVCSGRTRRRLLYARDTTGKRRNIQCVAPRNQRARRACG</sequence>
<keyword evidence="2" id="KW-1185">Reference proteome</keyword>
<evidence type="ECO:0000313" key="2">
    <source>
        <dbReference type="Proteomes" id="UP001064048"/>
    </source>
</evidence>
<evidence type="ECO:0000313" key="1">
    <source>
        <dbReference type="EMBL" id="KAI8436375.1"/>
    </source>
</evidence>
<organism evidence="1 2">
    <name type="scientific">Choristoneura fumiferana</name>
    <name type="common">Spruce budworm moth</name>
    <name type="synonym">Archips fumiferana</name>
    <dbReference type="NCBI Taxonomy" id="7141"/>
    <lineage>
        <taxon>Eukaryota</taxon>
        <taxon>Metazoa</taxon>
        <taxon>Ecdysozoa</taxon>
        <taxon>Arthropoda</taxon>
        <taxon>Hexapoda</taxon>
        <taxon>Insecta</taxon>
        <taxon>Pterygota</taxon>
        <taxon>Neoptera</taxon>
        <taxon>Endopterygota</taxon>
        <taxon>Lepidoptera</taxon>
        <taxon>Glossata</taxon>
        <taxon>Ditrysia</taxon>
        <taxon>Tortricoidea</taxon>
        <taxon>Tortricidae</taxon>
        <taxon>Tortricinae</taxon>
        <taxon>Choristoneura</taxon>
    </lineage>
</organism>
<proteinExistence type="predicted"/>
<gene>
    <name evidence="1" type="ORF">MSG28_004401</name>
</gene>
<name>A0ACC0KJ96_CHOFU</name>